<organism evidence="2 3">
    <name type="scientific">Phormidium nigroviride PCC 7112</name>
    <dbReference type="NCBI Taxonomy" id="179408"/>
    <lineage>
        <taxon>Bacteria</taxon>
        <taxon>Bacillati</taxon>
        <taxon>Cyanobacteriota</taxon>
        <taxon>Cyanophyceae</taxon>
        <taxon>Oscillatoriophycideae</taxon>
        <taxon>Oscillatoriales</taxon>
        <taxon>Oscillatoriaceae</taxon>
        <taxon>Phormidium</taxon>
    </lineage>
</organism>
<keyword evidence="3" id="KW-1185">Reference proteome</keyword>
<proteinExistence type="predicted"/>
<name>K9VGM4_9CYAN</name>
<dbReference type="InterPro" id="IPR012296">
    <property type="entry name" value="Nuclease_put_TT1808"/>
</dbReference>
<dbReference type="PATRIC" id="fig|179408.3.peg.3507"/>
<sequence>MIANKSHNYASPEDYLEGEKISPIKHEYRQGEIYAMAGASDAHETICINLVNLLTTHVRGRGCRIYGGNMKARIDRADVFYYPDIMVTCDERDRSLEYFKRYPRLIVEVLSPTTAAFDRGNKFADYRTLETLQEYVLINQERISVESYQRNAEGRWELYPYAAGEEVRLGSVDFQCPIAQIYEDVLGIS</sequence>
<dbReference type="EMBL" id="CP003614">
    <property type="protein sequence ID" value="AFZ07258.1"/>
    <property type="molecule type" value="Genomic_DNA"/>
</dbReference>
<dbReference type="OrthoDB" id="422510at2"/>
<dbReference type="RefSeq" id="WP_015176541.1">
    <property type="nucleotide sequence ID" value="NC_019729.1"/>
</dbReference>
<dbReference type="STRING" id="179408.Osc7112_2858"/>
<dbReference type="eggNOG" id="COG4636">
    <property type="taxonomic scope" value="Bacteria"/>
</dbReference>
<dbReference type="CDD" id="cd06260">
    <property type="entry name" value="DUF820-like"/>
    <property type="match status" value="1"/>
</dbReference>
<evidence type="ECO:0000259" key="1">
    <source>
        <dbReference type="Pfam" id="PF05685"/>
    </source>
</evidence>
<dbReference type="PANTHER" id="PTHR36558:SF1">
    <property type="entry name" value="RESTRICTION ENDONUCLEASE DOMAIN-CONTAINING PROTEIN-RELATED"/>
    <property type="match status" value="1"/>
</dbReference>
<accession>K9VGM4</accession>
<evidence type="ECO:0000313" key="3">
    <source>
        <dbReference type="Proteomes" id="UP000010478"/>
    </source>
</evidence>
<dbReference type="InterPro" id="IPR008538">
    <property type="entry name" value="Uma2"/>
</dbReference>
<dbReference type="KEGG" id="oni:Osc7112_2858"/>
<dbReference type="Gene3D" id="3.90.1570.10">
    <property type="entry name" value="tt1808, chain A"/>
    <property type="match status" value="1"/>
</dbReference>
<gene>
    <name evidence="2" type="ORF">Osc7112_2858</name>
</gene>
<feature type="domain" description="Putative restriction endonuclease" evidence="1">
    <location>
        <begin position="13"/>
        <end position="169"/>
    </location>
</feature>
<dbReference type="PANTHER" id="PTHR36558">
    <property type="entry name" value="GLR1098 PROTEIN"/>
    <property type="match status" value="1"/>
</dbReference>
<dbReference type="HOGENOM" id="CLU_076312_6_2_3"/>
<reference evidence="2 3" key="1">
    <citation type="submission" date="2012-05" db="EMBL/GenBank/DDBJ databases">
        <title>Finished chromosome of genome of Oscillatoria sp. PCC 7112.</title>
        <authorList>
            <consortium name="US DOE Joint Genome Institute"/>
            <person name="Gugger M."/>
            <person name="Coursin T."/>
            <person name="Rippka R."/>
            <person name="Tandeau De Marsac N."/>
            <person name="Huntemann M."/>
            <person name="Wei C.-L."/>
            <person name="Han J."/>
            <person name="Detter J.C."/>
            <person name="Han C."/>
            <person name="Tapia R."/>
            <person name="Davenport K."/>
            <person name="Daligault H."/>
            <person name="Erkkila T."/>
            <person name="Gu W."/>
            <person name="Munk A.C.C."/>
            <person name="Teshima H."/>
            <person name="Xu Y."/>
            <person name="Chain P."/>
            <person name="Chen A."/>
            <person name="Krypides N."/>
            <person name="Mavromatis K."/>
            <person name="Markowitz V."/>
            <person name="Szeto E."/>
            <person name="Ivanova N."/>
            <person name="Mikhailova N."/>
            <person name="Ovchinnikova G."/>
            <person name="Pagani I."/>
            <person name="Pati A."/>
            <person name="Goodwin L."/>
            <person name="Peters L."/>
            <person name="Pitluck S."/>
            <person name="Woyke T."/>
            <person name="Kerfeld C."/>
        </authorList>
    </citation>
    <scope>NUCLEOTIDE SEQUENCE [LARGE SCALE GENOMIC DNA]</scope>
    <source>
        <strain evidence="2 3">PCC 7112</strain>
    </source>
</reference>
<dbReference type="Proteomes" id="UP000010478">
    <property type="component" value="Chromosome"/>
</dbReference>
<evidence type="ECO:0000313" key="2">
    <source>
        <dbReference type="EMBL" id="AFZ07258.1"/>
    </source>
</evidence>
<dbReference type="SUPFAM" id="SSF52980">
    <property type="entry name" value="Restriction endonuclease-like"/>
    <property type="match status" value="1"/>
</dbReference>
<dbReference type="AlphaFoldDB" id="K9VGM4"/>
<protein>
    <recommendedName>
        <fullName evidence="1">Putative restriction endonuclease domain-containing protein</fullName>
    </recommendedName>
</protein>
<dbReference type="InterPro" id="IPR011335">
    <property type="entry name" value="Restrct_endonuc-II-like"/>
</dbReference>
<dbReference type="Pfam" id="PF05685">
    <property type="entry name" value="Uma2"/>
    <property type="match status" value="1"/>
</dbReference>